<evidence type="ECO:0000256" key="1">
    <source>
        <dbReference type="PROSITE-ProRule" id="PRU00047"/>
    </source>
</evidence>
<sequence>AAICRQVWEKVVEKKEEAPLNAFRIEPLFARELRPLYVHMHNPFIPEEDIVTFLRRYVDVQGSGTKERDEKGYWTGRRRFLVRLRPGAAPEGGVVHPPPAFSIGANGGTVRYPGQPKVCHRCGKEGHVVATCPSKVCRKCGAEGHLAADCRAVVRCNLCGMQGHLYNVCPDRKRTYAEAAATAASKKKESQSARRQD</sequence>
<evidence type="ECO:0000313" key="3">
    <source>
        <dbReference type="Ensembl" id="ENSLOCP00000022075.1"/>
    </source>
</evidence>
<name>W5NN66_LEPOC</name>
<dbReference type="PANTHER" id="PTHR46486">
    <property type="entry name" value="CCHC-TYPE DOMAIN-CONTAINING PROTEIN"/>
    <property type="match status" value="1"/>
</dbReference>
<dbReference type="Ensembl" id="ENSLOCT00000022116.1">
    <property type="protein sequence ID" value="ENSLOCP00000022075.1"/>
    <property type="gene ID" value="ENSLOCG00000017974.1"/>
</dbReference>
<keyword evidence="1" id="KW-0862">Zinc</keyword>
<dbReference type="Gene3D" id="4.10.60.10">
    <property type="entry name" value="Zinc finger, CCHC-type"/>
    <property type="match status" value="2"/>
</dbReference>
<dbReference type="GO" id="GO:0003676">
    <property type="term" value="F:nucleic acid binding"/>
    <property type="evidence" value="ECO:0007669"/>
    <property type="project" value="InterPro"/>
</dbReference>
<keyword evidence="1" id="KW-0479">Metal-binding</keyword>
<dbReference type="Pfam" id="PF00098">
    <property type="entry name" value="zf-CCHC"/>
    <property type="match status" value="2"/>
</dbReference>
<dbReference type="PANTHER" id="PTHR46486:SF1">
    <property type="entry name" value="CCHC-TYPE DOMAIN-CONTAINING PROTEIN"/>
    <property type="match status" value="1"/>
</dbReference>
<dbReference type="Proteomes" id="UP000018468">
    <property type="component" value="Unassembled WGS sequence"/>
</dbReference>
<feature type="domain" description="CCHC-type" evidence="2">
    <location>
        <begin position="137"/>
        <end position="151"/>
    </location>
</feature>
<dbReference type="eggNOG" id="KOG4400">
    <property type="taxonomic scope" value="Eukaryota"/>
</dbReference>
<dbReference type="InterPro" id="IPR036875">
    <property type="entry name" value="Znf_CCHC_sf"/>
</dbReference>
<dbReference type="GO" id="GO:0008270">
    <property type="term" value="F:zinc ion binding"/>
    <property type="evidence" value="ECO:0007669"/>
    <property type="project" value="UniProtKB-KW"/>
</dbReference>
<feature type="domain" description="CCHC-type" evidence="2">
    <location>
        <begin position="119"/>
        <end position="134"/>
    </location>
</feature>
<keyword evidence="4" id="KW-1185">Reference proteome</keyword>
<reference evidence="3" key="3">
    <citation type="submission" date="2025-09" db="UniProtKB">
        <authorList>
            <consortium name="Ensembl"/>
        </authorList>
    </citation>
    <scope>IDENTIFICATION</scope>
</reference>
<dbReference type="PROSITE" id="PS50158">
    <property type="entry name" value="ZF_CCHC"/>
    <property type="match status" value="2"/>
</dbReference>
<reference evidence="4" key="1">
    <citation type="submission" date="2011-12" db="EMBL/GenBank/DDBJ databases">
        <title>The Draft Genome of Lepisosteus oculatus.</title>
        <authorList>
            <consortium name="The Broad Institute Genome Assembly &amp; Analysis Group"/>
            <consortium name="Computational R&amp;D Group"/>
            <consortium name="and Sequencing Platform"/>
            <person name="Di Palma F."/>
            <person name="Alfoldi J."/>
            <person name="Johnson J."/>
            <person name="Berlin A."/>
            <person name="Gnerre S."/>
            <person name="Jaffe D."/>
            <person name="MacCallum I."/>
            <person name="Young S."/>
            <person name="Walker B.J."/>
            <person name="Lander E.S."/>
            <person name="Lindblad-Toh K."/>
        </authorList>
    </citation>
    <scope>NUCLEOTIDE SEQUENCE [LARGE SCALE GENOMIC DNA]</scope>
</reference>
<dbReference type="SUPFAM" id="SSF57756">
    <property type="entry name" value="Retrovirus zinc finger-like domains"/>
    <property type="match status" value="1"/>
</dbReference>
<dbReference type="SMART" id="SM00343">
    <property type="entry name" value="ZnF_C2HC"/>
    <property type="match status" value="3"/>
</dbReference>
<organism evidence="3 4">
    <name type="scientific">Lepisosteus oculatus</name>
    <name type="common">Spotted gar</name>
    <dbReference type="NCBI Taxonomy" id="7918"/>
    <lineage>
        <taxon>Eukaryota</taxon>
        <taxon>Metazoa</taxon>
        <taxon>Chordata</taxon>
        <taxon>Craniata</taxon>
        <taxon>Vertebrata</taxon>
        <taxon>Euteleostomi</taxon>
        <taxon>Actinopterygii</taxon>
        <taxon>Neopterygii</taxon>
        <taxon>Holostei</taxon>
        <taxon>Semionotiformes</taxon>
        <taxon>Lepisosteidae</taxon>
        <taxon>Lepisosteus</taxon>
    </lineage>
</organism>
<dbReference type="InterPro" id="IPR057811">
    <property type="entry name" value="RBD_ZCCHC3_2nd"/>
</dbReference>
<accession>W5NN66</accession>
<evidence type="ECO:0000313" key="4">
    <source>
        <dbReference type="Proteomes" id="UP000018468"/>
    </source>
</evidence>
<dbReference type="AlphaFoldDB" id="W5NN66"/>
<dbReference type="InterPro" id="IPR001878">
    <property type="entry name" value="Znf_CCHC"/>
</dbReference>
<evidence type="ECO:0000259" key="2">
    <source>
        <dbReference type="PROSITE" id="PS50158"/>
    </source>
</evidence>
<dbReference type="Pfam" id="PF23058">
    <property type="entry name" value="RBD_ZCCHC3_2nd"/>
    <property type="match status" value="1"/>
</dbReference>
<protein>
    <recommendedName>
        <fullName evidence="2">CCHC-type domain-containing protein</fullName>
    </recommendedName>
</protein>
<dbReference type="GeneTree" id="ENSGT00530000063983"/>
<dbReference type="HOGENOM" id="CLU_045922_2_0_1"/>
<proteinExistence type="predicted"/>
<keyword evidence="1" id="KW-0863">Zinc-finger</keyword>
<reference evidence="3" key="2">
    <citation type="submission" date="2025-08" db="UniProtKB">
        <authorList>
            <consortium name="Ensembl"/>
        </authorList>
    </citation>
    <scope>IDENTIFICATION</scope>
</reference>
<dbReference type="InParanoid" id="W5NN66"/>